<organism evidence="1">
    <name type="scientific">marine metagenome</name>
    <dbReference type="NCBI Taxonomy" id="408172"/>
    <lineage>
        <taxon>unclassified sequences</taxon>
        <taxon>metagenomes</taxon>
        <taxon>ecological metagenomes</taxon>
    </lineage>
</organism>
<gene>
    <name evidence="1" type="ORF">METZ01_LOCUS200340</name>
</gene>
<dbReference type="EMBL" id="UINC01043441">
    <property type="protein sequence ID" value="SVB47486.1"/>
    <property type="molecule type" value="Genomic_DNA"/>
</dbReference>
<proteinExistence type="predicted"/>
<name>A0A382E9M8_9ZZZZ</name>
<protein>
    <submittedName>
        <fullName evidence="1">Uncharacterized protein</fullName>
    </submittedName>
</protein>
<evidence type="ECO:0000313" key="1">
    <source>
        <dbReference type="EMBL" id="SVB47486.1"/>
    </source>
</evidence>
<sequence>MPKFDEDAEGDGHPLEMETKRHVLTINTVVDKSAYGMAEASLDAIEEFASPIGGLFERLLAAGIGAVVDHAALAEGRELFEQARAKLEAGNAADDDMTRARACLLFVILGDRFHKVRHQQPACLLACMAGWRAGWVACWRACIFVFYIAVRKGTAILGILTFCQHAPTRRPNLL</sequence>
<reference evidence="1" key="1">
    <citation type="submission" date="2018-05" db="EMBL/GenBank/DDBJ databases">
        <authorList>
            <person name="Lanie J.A."/>
            <person name="Ng W.-L."/>
            <person name="Kazmierczak K.M."/>
            <person name="Andrzejewski T.M."/>
            <person name="Davidsen T.M."/>
            <person name="Wayne K.J."/>
            <person name="Tettelin H."/>
            <person name="Glass J.I."/>
            <person name="Rusch D."/>
            <person name="Podicherti R."/>
            <person name="Tsui H.-C.T."/>
            <person name="Winkler M.E."/>
        </authorList>
    </citation>
    <scope>NUCLEOTIDE SEQUENCE</scope>
</reference>
<dbReference type="AlphaFoldDB" id="A0A382E9M8"/>
<accession>A0A382E9M8</accession>